<evidence type="ECO:0000259" key="6">
    <source>
        <dbReference type="Pfam" id="PF00107"/>
    </source>
</evidence>
<evidence type="ECO:0000256" key="3">
    <source>
        <dbReference type="ARBA" id="ARBA00022833"/>
    </source>
</evidence>
<dbReference type="PANTHER" id="PTHR42683">
    <property type="entry name" value="ALDEHYDE REDUCTASE"/>
    <property type="match status" value="1"/>
</dbReference>
<feature type="domain" description="Alcohol dehydrogenase-like N-terminal" evidence="7">
    <location>
        <begin position="33"/>
        <end position="152"/>
    </location>
</feature>
<evidence type="ECO:0000256" key="5">
    <source>
        <dbReference type="RuleBase" id="RU361277"/>
    </source>
</evidence>
<dbReference type="InterPro" id="IPR011032">
    <property type="entry name" value="GroES-like_sf"/>
</dbReference>
<dbReference type="Pfam" id="PF08240">
    <property type="entry name" value="ADH_N"/>
    <property type="match status" value="1"/>
</dbReference>
<dbReference type="GO" id="GO:0016616">
    <property type="term" value="F:oxidoreductase activity, acting on the CH-OH group of donors, NAD or NADP as acceptor"/>
    <property type="evidence" value="ECO:0007669"/>
    <property type="project" value="InterPro"/>
</dbReference>
<dbReference type="SUPFAM" id="SSF51735">
    <property type="entry name" value="NAD(P)-binding Rossmann-fold domains"/>
    <property type="match status" value="1"/>
</dbReference>
<evidence type="ECO:0000259" key="7">
    <source>
        <dbReference type="Pfam" id="PF08240"/>
    </source>
</evidence>
<dbReference type="Gene3D" id="3.90.180.10">
    <property type="entry name" value="Medium-chain alcohol dehydrogenases, catalytic domain"/>
    <property type="match status" value="1"/>
</dbReference>
<protein>
    <submittedName>
        <fullName evidence="8">GroES-like protein</fullName>
    </submittedName>
</protein>
<accession>G3BF17</accession>
<dbReference type="EMBL" id="GL996528">
    <property type="protein sequence ID" value="EGV59988.1"/>
    <property type="molecule type" value="Genomic_DNA"/>
</dbReference>
<evidence type="ECO:0000256" key="1">
    <source>
        <dbReference type="ARBA" id="ARBA00001947"/>
    </source>
</evidence>
<dbReference type="InterPro" id="IPR002328">
    <property type="entry name" value="ADH_Zn_CS"/>
</dbReference>
<dbReference type="CDD" id="cd05283">
    <property type="entry name" value="CAD1"/>
    <property type="match status" value="1"/>
</dbReference>
<keyword evidence="4" id="KW-0560">Oxidoreductase</keyword>
<evidence type="ECO:0000256" key="4">
    <source>
        <dbReference type="ARBA" id="ARBA00023002"/>
    </source>
</evidence>
<dbReference type="Pfam" id="PF00107">
    <property type="entry name" value="ADH_zinc_N"/>
    <property type="match status" value="1"/>
</dbReference>
<dbReference type="PROSITE" id="PS00059">
    <property type="entry name" value="ADH_ZINC"/>
    <property type="match status" value="1"/>
</dbReference>
<dbReference type="KEGG" id="cten:18250504"/>
<dbReference type="SUPFAM" id="SSF50129">
    <property type="entry name" value="GroES-like"/>
    <property type="match status" value="1"/>
</dbReference>
<evidence type="ECO:0000256" key="2">
    <source>
        <dbReference type="ARBA" id="ARBA00022723"/>
    </source>
</evidence>
<dbReference type="FunFam" id="3.40.50.720:FF:000022">
    <property type="entry name" value="Cinnamyl alcohol dehydrogenase"/>
    <property type="match status" value="1"/>
</dbReference>
<keyword evidence="2 5" id="KW-0479">Metal-binding</keyword>
<dbReference type="GO" id="GO:0008270">
    <property type="term" value="F:zinc ion binding"/>
    <property type="evidence" value="ECO:0007669"/>
    <property type="project" value="InterPro"/>
</dbReference>
<organism evidence="9">
    <name type="scientific">Candida tenuis (strain ATCC 10573 / BCRC 21748 / CBS 615 / JCM 9827 / NBRC 10315 / NRRL Y-1498 / VKM Y-70)</name>
    <name type="common">Yeast</name>
    <name type="synonym">Yamadazyma tenuis</name>
    <dbReference type="NCBI Taxonomy" id="590646"/>
    <lineage>
        <taxon>Eukaryota</taxon>
        <taxon>Fungi</taxon>
        <taxon>Dikarya</taxon>
        <taxon>Ascomycota</taxon>
        <taxon>Saccharomycotina</taxon>
        <taxon>Pichiomycetes</taxon>
        <taxon>Debaryomycetaceae</taxon>
        <taxon>Yamadazyma</taxon>
    </lineage>
</organism>
<feature type="domain" description="Alcohol dehydrogenase-like C-terminal" evidence="6">
    <location>
        <begin position="192"/>
        <end position="318"/>
    </location>
</feature>
<dbReference type="InterPro" id="IPR013149">
    <property type="entry name" value="ADH-like_C"/>
</dbReference>
<evidence type="ECO:0000313" key="9">
    <source>
        <dbReference type="Proteomes" id="UP000000707"/>
    </source>
</evidence>
<dbReference type="STRING" id="590646.G3BF17"/>
<dbReference type="Proteomes" id="UP000000707">
    <property type="component" value="Unassembled WGS sequence"/>
</dbReference>
<keyword evidence="9" id="KW-1185">Reference proteome</keyword>
<dbReference type="OrthoDB" id="1879366at2759"/>
<dbReference type="HOGENOM" id="CLU_026673_20_2_1"/>
<evidence type="ECO:0000313" key="8">
    <source>
        <dbReference type="EMBL" id="EGV59988.1"/>
    </source>
</evidence>
<name>G3BF17_CANTC</name>
<proteinExistence type="inferred from homology"/>
<dbReference type="InterPro" id="IPR013154">
    <property type="entry name" value="ADH-like_N"/>
</dbReference>
<dbReference type="InterPro" id="IPR047109">
    <property type="entry name" value="CAD-like"/>
</dbReference>
<dbReference type="AlphaFoldDB" id="G3BF17"/>
<keyword evidence="3 5" id="KW-0862">Zinc</keyword>
<dbReference type="GeneID" id="18250504"/>
<gene>
    <name evidence="8" type="ORF">CANTEDRAFT_95456</name>
</gene>
<comment type="similarity">
    <text evidence="5">Belongs to the zinc-containing alcohol dehydrogenase family.</text>
</comment>
<dbReference type="Gene3D" id="3.40.50.720">
    <property type="entry name" value="NAD(P)-binding Rossmann-like Domain"/>
    <property type="match status" value="1"/>
</dbReference>
<sequence>MSYPTTIQALGSSDPVHWSQAEPIKYEPKPFMDNDVMIKIHACGVCGTDVHTLQCVWGPHRDASVVVGHEIVGEAIRIGSNVTHITVGQIVGLGPVSNSCGECELCLSDREQYCVRAVFTYDDVDFETGSVTKGGFASHVTANQRFVIPIPKHLPEEYAGPLMCAGLTVFSPLYKKLNGKKGQTVGIVGIGGLGHLGLKFAKALGAHVVAISRTLAKKHEALTQLGADDFVATEDDPEWANKYSHKLDMVLYCGASMDNLDLNAYLRAIRPGGQWVTVGVPNGSTMVPLHASGIVSNDVAIKGSKSGSGTEAVKMLKMAADHQIYPIIEKLPMSVKNYTEAMERLGKYDVKYRFVLTGIDQYFQ</sequence>
<comment type="cofactor">
    <cofactor evidence="1 5">
        <name>Zn(2+)</name>
        <dbReference type="ChEBI" id="CHEBI:29105"/>
    </cofactor>
</comment>
<dbReference type="eggNOG" id="KOG0023">
    <property type="taxonomic scope" value="Eukaryota"/>
</dbReference>
<dbReference type="InterPro" id="IPR036291">
    <property type="entry name" value="NAD(P)-bd_dom_sf"/>
</dbReference>
<reference evidence="8 9" key="1">
    <citation type="journal article" date="2011" name="Proc. Natl. Acad. Sci. U.S.A.">
        <title>Comparative genomics of xylose-fermenting fungi for enhanced biofuel production.</title>
        <authorList>
            <person name="Wohlbach D.J."/>
            <person name="Kuo A."/>
            <person name="Sato T.K."/>
            <person name="Potts K.M."/>
            <person name="Salamov A.A."/>
            <person name="LaButti K.M."/>
            <person name="Sun H."/>
            <person name="Clum A."/>
            <person name="Pangilinan J.L."/>
            <person name="Lindquist E.A."/>
            <person name="Lucas S."/>
            <person name="Lapidus A."/>
            <person name="Jin M."/>
            <person name="Gunawan C."/>
            <person name="Balan V."/>
            <person name="Dale B.E."/>
            <person name="Jeffries T.W."/>
            <person name="Zinkel R."/>
            <person name="Barry K.W."/>
            <person name="Grigoriev I.V."/>
            <person name="Gasch A.P."/>
        </authorList>
    </citation>
    <scope>NUCLEOTIDE SEQUENCE [LARGE SCALE GENOMIC DNA]</scope>
    <source>
        <strain evidence="9">ATCC 10573 / BCRC 21748 / CBS 615 / JCM 9827 / NBRC 10315 / NRRL Y-1498 / VKM Y-70</strain>
    </source>
</reference>